<accession>A0A414FM51</accession>
<reference evidence="3 4" key="1">
    <citation type="submission" date="2018-08" db="EMBL/GenBank/DDBJ databases">
        <title>A genome reference for cultivated species of the human gut microbiota.</title>
        <authorList>
            <person name="Zou Y."/>
            <person name="Xue W."/>
            <person name="Luo G."/>
        </authorList>
    </citation>
    <scope>NUCLEOTIDE SEQUENCE [LARGE SCALE GENOMIC DNA]</scope>
    <source>
        <strain evidence="3 4">AM31-16AC</strain>
    </source>
</reference>
<dbReference type="Pfam" id="PF05569">
    <property type="entry name" value="Peptidase_M56"/>
    <property type="match status" value="1"/>
</dbReference>
<feature type="transmembrane region" description="Helical" evidence="1">
    <location>
        <begin position="34"/>
        <end position="53"/>
    </location>
</feature>
<dbReference type="Proteomes" id="UP000284689">
    <property type="component" value="Unassembled WGS sequence"/>
</dbReference>
<feature type="domain" description="Peptidase M56" evidence="2">
    <location>
        <begin position="144"/>
        <end position="210"/>
    </location>
</feature>
<keyword evidence="1" id="KW-1133">Transmembrane helix</keyword>
<dbReference type="InterPro" id="IPR052173">
    <property type="entry name" value="Beta-lactam_resp_regulator"/>
</dbReference>
<evidence type="ECO:0000256" key="1">
    <source>
        <dbReference type="SAM" id="Phobius"/>
    </source>
</evidence>
<dbReference type="PANTHER" id="PTHR34978:SF3">
    <property type="entry name" value="SLR0241 PROTEIN"/>
    <property type="match status" value="1"/>
</dbReference>
<evidence type="ECO:0000313" key="4">
    <source>
        <dbReference type="Proteomes" id="UP000284689"/>
    </source>
</evidence>
<proteinExistence type="predicted"/>
<comment type="caution">
    <text evidence="3">The sequence shown here is derived from an EMBL/GenBank/DDBJ whole genome shotgun (WGS) entry which is preliminary data.</text>
</comment>
<dbReference type="RefSeq" id="WP_122264426.1">
    <property type="nucleotide sequence ID" value="NZ_QSJD01000009.1"/>
</dbReference>
<keyword evidence="1" id="KW-0812">Transmembrane</keyword>
<protein>
    <recommendedName>
        <fullName evidence="2">Peptidase M56 domain-containing protein</fullName>
    </recommendedName>
</protein>
<gene>
    <name evidence="3" type="ORF">DW794_07675</name>
</gene>
<sequence>MWMLLLKLSVLTTLLYSLYHWTMRGNTFFLFNRFSLIGGIVLALVLPFIPIYYRTVAIDSAVLSEETFQIGNAIIIKMKVNEVTDIGRIITLGYFSGIMFLMLSRGWSIFRLLAHISKGIKTTVSGFTLVESVAVSSSFSFLHYIVLPQGMNEVDKQVILIHEKTHVRQHHYIDLFLGDIFCIIQWFNPFAWFYKRDMIENHEFLADRAASHVSGMDVYKDTLTRYWLYGSMKSLVNPFAYSTRLMRLSMLKKPSSLTVHKCWLVCLLPLLALYAWAFAEPRDIISEAEREVTVTGIVTDEEGNHVIAASVLCPEKGIGTISDADGRYVVTIGKNDTIHIQMSGYQSRKVCIGNREIKDCKTTINVQLNH</sequence>
<dbReference type="Pfam" id="PF13715">
    <property type="entry name" value="CarbopepD_reg_2"/>
    <property type="match status" value="1"/>
</dbReference>
<feature type="transmembrane region" description="Helical" evidence="1">
    <location>
        <begin position="124"/>
        <end position="146"/>
    </location>
</feature>
<keyword evidence="1" id="KW-0472">Membrane</keyword>
<dbReference type="InterPro" id="IPR008969">
    <property type="entry name" value="CarboxyPept-like_regulatory"/>
</dbReference>
<dbReference type="EMBL" id="QSJD01000009">
    <property type="protein sequence ID" value="RHD49830.1"/>
    <property type="molecule type" value="Genomic_DNA"/>
</dbReference>
<evidence type="ECO:0000313" key="3">
    <source>
        <dbReference type="EMBL" id="RHD49830.1"/>
    </source>
</evidence>
<feature type="transmembrane region" description="Helical" evidence="1">
    <location>
        <begin position="86"/>
        <end position="103"/>
    </location>
</feature>
<feature type="transmembrane region" description="Helical" evidence="1">
    <location>
        <begin position="262"/>
        <end position="279"/>
    </location>
</feature>
<name>A0A414FM51_9BACE</name>
<evidence type="ECO:0000259" key="2">
    <source>
        <dbReference type="Pfam" id="PF05569"/>
    </source>
</evidence>
<feature type="transmembrane region" description="Helical" evidence="1">
    <location>
        <begin position="175"/>
        <end position="194"/>
    </location>
</feature>
<dbReference type="InterPro" id="IPR008756">
    <property type="entry name" value="Peptidase_M56"/>
</dbReference>
<dbReference type="PANTHER" id="PTHR34978">
    <property type="entry name" value="POSSIBLE SENSOR-TRANSDUCER PROTEIN BLAR"/>
    <property type="match status" value="1"/>
</dbReference>
<dbReference type="SUPFAM" id="SSF49464">
    <property type="entry name" value="Carboxypeptidase regulatory domain-like"/>
    <property type="match status" value="1"/>
</dbReference>
<dbReference type="AlphaFoldDB" id="A0A414FM51"/>
<organism evidence="3 4">
    <name type="scientific">Bacteroides caccae</name>
    <dbReference type="NCBI Taxonomy" id="47678"/>
    <lineage>
        <taxon>Bacteria</taxon>
        <taxon>Pseudomonadati</taxon>
        <taxon>Bacteroidota</taxon>
        <taxon>Bacteroidia</taxon>
        <taxon>Bacteroidales</taxon>
        <taxon>Bacteroidaceae</taxon>
        <taxon>Bacteroides</taxon>
    </lineage>
</organism>